<dbReference type="Pfam" id="PF01881">
    <property type="entry name" value="Cas_Cas6_C"/>
    <property type="match status" value="1"/>
</dbReference>
<dbReference type="RefSeq" id="WP_346820832.1">
    <property type="nucleotide sequence ID" value="NZ_JBDKWZ010000004.1"/>
</dbReference>
<keyword evidence="2" id="KW-0694">RNA-binding</keyword>
<dbReference type="GO" id="GO:0051607">
    <property type="term" value="P:defense response to virus"/>
    <property type="evidence" value="ECO:0007669"/>
    <property type="project" value="UniProtKB-KW"/>
</dbReference>
<dbReference type="Gene3D" id="3.30.70.1890">
    <property type="match status" value="1"/>
</dbReference>
<comment type="caution">
    <text evidence="6">The sequence shown here is derived from an EMBL/GenBank/DDBJ whole genome shotgun (WGS) entry which is preliminary data.</text>
</comment>
<dbReference type="GO" id="GO:0003723">
    <property type="term" value="F:RNA binding"/>
    <property type="evidence" value="ECO:0007669"/>
    <property type="project" value="UniProtKB-KW"/>
</dbReference>
<dbReference type="CDD" id="cd21140">
    <property type="entry name" value="Cas6_I-like"/>
    <property type="match status" value="1"/>
</dbReference>
<dbReference type="InterPro" id="IPR049435">
    <property type="entry name" value="Cas_Cas6_C"/>
</dbReference>
<dbReference type="PANTHER" id="PTHR36984:SF1">
    <property type="entry name" value="CRISPR-ASSOCIATED ENDORIBONUCLEASE CAS6 1"/>
    <property type="match status" value="1"/>
</dbReference>
<evidence type="ECO:0000256" key="1">
    <source>
        <dbReference type="ARBA" id="ARBA00005937"/>
    </source>
</evidence>
<keyword evidence="3" id="KW-0051">Antiviral defense</keyword>
<comment type="similarity">
    <text evidence="1">Belongs to the CRISPR-associated protein Cas6/Cse3/CasE family.</text>
</comment>
<proteinExistence type="inferred from homology"/>
<dbReference type="NCBIfam" id="TIGR01877">
    <property type="entry name" value="cas_cas6"/>
    <property type="match status" value="1"/>
</dbReference>
<evidence type="ECO:0000313" key="6">
    <source>
        <dbReference type="EMBL" id="MEN7548050.1"/>
    </source>
</evidence>
<dbReference type="GO" id="GO:0016788">
    <property type="term" value="F:hydrolase activity, acting on ester bonds"/>
    <property type="evidence" value="ECO:0007669"/>
    <property type="project" value="InterPro"/>
</dbReference>
<evidence type="ECO:0000256" key="3">
    <source>
        <dbReference type="ARBA" id="ARBA00023118"/>
    </source>
</evidence>
<dbReference type="EMBL" id="JBDKWZ010000004">
    <property type="protein sequence ID" value="MEN7548050.1"/>
    <property type="molecule type" value="Genomic_DNA"/>
</dbReference>
<dbReference type="InterPro" id="IPR045747">
    <property type="entry name" value="CRISPR-assoc_prot_Cas6_N_sf"/>
</dbReference>
<accession>A0AAW9RYH1</accession>
<dbReference type="PANTHER" id="PTHR36984">
    <property type="entry name" value="CRISPR-ASSOCIATED ENDORIBONUCLEASE CAS6 1"/>
    <property type="match status" value="1"/>
</dbReference>
<keyword evidence="7" id="KW-1185">Reference proteome</keyword>
<dbReference type="InterPro" id="IPR010156">
    <property type="entry name" value="CRISPR-assoc_prot_Cas6"/>
</dbReference>
<organism evidence="6 7">
    <name type="scientific">Rapidithrix thailandica</name>
    <dbReference type="NCBI Taxonomy" id="413964"/>
    <lineage>
        <taxon>Bacteria</taxon>
        <taxon>Pseudomonadati</taxon>
        <taxon>Bacteroidota</taxon>
        <taxon>Cytophagia</taxon>
        <taxon>Cytophagales</taxon>
        <taxon>Flammeovirgaceae</taxon>
        <taxon>Rapidithrix</taxon>
    </lineage>
</organism>
<evidence type="ECO:0000256" key="2">
    <source>
        <dbReference type="ARBA" id="ARBA00022884"/>
    </source>
</evidence>
<evidence type="ECO:0000259" key="5">
    <source>
        <dbReference type="Pfam" id="PF01881"/>
    </source>
</evidence>
<reference evidence="6 7" key="1">
    <citation type="submission" date="2024-04" db="EMBL/GenBank/DDBJ databases">
        <title>Novel genus in family Flammeovirgaceae.</title>
        <authorList>
            <person name="Nguyen T.H."/>
            <person name="Vuong T.Q."/>
            <person name="Le H."/>
            <person name="Kim S.-G."/>
        </authorList>
    </citation>
    <scope>NUCLEOTIDE SEQUENCE [LARGE SCALE GENOMIC DNA]</scope>
    <source>
        <strain evidence="6 7">JCM 23209</strain>
    </source>
</reference>
<feature type="active site" description="Proton donor" evidence="4">
    <location>
        <position position="43"/>
    </location>
</feature>
<dbReference type="Gene3D" id="3.30.70.1900">
    <property type="match status" value="1"/>
</dbReference>
<feature type="active site" description="Proton acceptor" evidence="4">
    <location>
        <position position="28"/>
    </location>
</feature>
<gene>
    <name evidence="6" type="primary">cas6</name>
    <name evidence="6" type="ORF">AAG747_09020</name>
</gene>
<evidence type="ECO:0000313" key="7">
    <source>
        <dbReference type="Proteomes" id="UP001403385"/>
    </source>
</evidence>
<dbReference type="Pfam" id="PF21350">
    <property type="entry name" value="Cas6_I-A"/>
    <property type="match status" value="1"/>
</dbReference>
<name>A0AAW9RYH1_9BACT</name>
<dbReference type="PIRSF" id="PIRSF005054">
    <property type="entry name" value="PF1131"/>
    <property type="match status" value="1"/>
</dbReference>
<sequence length="268" mass="30714">MRFTLTFEISAGDLLPLNYQYEMSSWIYKVLHQADTEFAKFLHSKGYTLGANKSFRLFTFSNLHLPRNQWKIIGDRIKLFCREISCTISFFIDEGAEKFIQGLFQNQIFQLGDQITRVKMQVKQIEAKPVRVMRNTLRLRTKSPLVVARKEERSNGRSIAKYLSPNDEKYSHYFFKNLLEKYAAALGGDNNAHPLREEDLQFKLLSTTPKRKAIVIKAHTQAATKVIGYQFDFELTAPVELLEFGLQAGFGTGNSQGFGCCEGVTKDK</sequence>
<feature type="domain" description="CRISPR associated protein Cas6 C-terminal" evidence="5">
    <location>
        <begin position="134"/>
        <end position="262"/>
    </location>
</feature>
<dbReference type="Proteomes" id="UP001403385">
    <property type="component" value="Unassembled WGS sequence"/>
</dbReference>
<dbReference type="AlphaFoldDB" id="A0AAW9RYH1"/>
<evidence type="ECO:0000256" key="4">
    <source>
        <dbReference type="PIRSR" id="PIRSR005054-50"/>
    </source>
</evidence>
<protein>
    <submittedName>
        <fullName evidence="6">CRISPR-associated endoribonuclease Cas6</fullName>
    </submittedName>
</protein>